<evidence type="ECO:0000256" key="7">
    <source>
        <dbReference type="SAM" id="MobiDB-lite"/>
    </source>
</evidence>
<dbReference type="GeneID" id="17040039"/>
<dbReference type="GO" id="GO:0008017">
    <property type="term" value="F:microtubule binding"/>
    <property type="evidence" value="ECO:0007669"/>
    <property type="project" value="InterPro"/>
</dbReference>
<proteinExistence type="inferred from homology"/>
<evidence type="ECO:0000256" key="2">
    <source>
        <dbReference type="ARBA" id="ARBA00008825"/>
    </source>
</evidence>
<feature type="coiled-coil region" evidence="6">
    <location>
        <begin position="216"/>
        <end position="275"/>
    </location>
</feature>
<dbReference type="InterPro" id="IPR009768">
    <property type="entry name" value="MAP70"/>
</dbReference>
<accession>I0YUI5</accession>
<dbReference type="AlphaFoldDB" id="I0YUI5"/>
<evidence type="ECO:0000256" key="3">
    <source>
        <dbReference type="ARBA" id="ARBA00022490"/>
    </source>
</evidence>
<dbReference type="PANTHER" id="PTHR31246:SF32">
    <property type="entry name" value="MICROTUBULE-ASSOCIATED PROTEIN 70-1"/>
    <property type="match status" value="1"/>
</dbReference>
<dbReference type="PANTHER" id="PTHR31246">
    <property type="entry name" value="MICROTUBULE-ASSOCIATED PROTEIN 70-2"/>
    <property type="match status" value="1"/>
</dbReference>
<dbReference type="GO" id="GO:0005856">
    <property type="term" value="C:cytoskeleton"/>
    <property type="evidence" value="ECO:0007669"/>
    <property type="project" value="UniProtKB-SubCell"/>
</dbReference>
<dbReference type="GO" id="GO:0007010">
    <property type="term" value="P:cytoskeleton organization"/>
    <property type="evidence" value="ECO:0007669"/>
    <property type="project" value="InterPro"/>
</dbReference>
<comment type="caution">
    <text evidence="8">The sequence shown here is derived from an EMBL/GenBank/DDBJ whole genome shotgun (WGS) entry which is preliminary data.</text>
</comment>
<dbReference type="Pfam" id="PF07058">
    <property type="entry name" value="MAP70"/>
    <property type="match status" value="1"/>
</dbReference>
<feature type="coiled-coil region" evidence="6">
    <location>
        <begin position="91"/>
        <end position="184"/>
    </location>
</feature>
<dbReference type="OrthoDB" id="1906253at2759"/>
<dbReference type="Proteomes" id="UP000007264">
    <property type="component" value="Unassembled WGS sequence"/>
</dbReference>
<name>I0YUI5_COCSC</name>
<dbReference type="EMBL" id="AGSI01000011">
    <property type="protein sequence ID" value="EIE22054.1"/>
    <property type="molecule type" value="Genomic_DNA"/>
</dbReference>
<feature type="compositionally biased region" description="Polar residues" evidence="7">
    <location>
        <begin position="29"/>
        <end position="43"/>
    </location>
</feature>
<evidence type="ECO:0000313" key="9">
    <source>
        <dbReference type="Proteomes" id="UP000007264"/>
    </source>
</evidence>
<comment type="similarity">
    <text evidence="2">Belongs to the MAP70 family.</text>
</comment>
<feature type="coiled-coil region" evidence="6">
    <location>
        <begin position="345"/>
        <end position="386"/>
    </location>
</feature>
<dbReference type="KEGG" id="csl:COCSUDRAFT_43037"/>
<gene>
    <name evidence="8" type="ORF">COCSUDRAFT_43037</name>
</gene>
<evidence type="ECO:0000313" key="8">
    <source>
        <dbReference type="EMBL" id="EIE22054.1"/>
    </source>
</evidence>
<keyword evidence="3" id="KW-0963">Cytoplasm</keyword>
<sequence>MVQVKNPAGLCVDVSAASHEAPDVACTPKTPTSSVLRNANGRPSITPRDTKSSRLRKSLGSAGSPPSVTSGFPRSRSHTPEVNSSGLAFEMTRLRDEARAKQKEADALSAELTTVNGAVATKDRALKAASGTIEALTQRALTAEANLAAKAKELSDGSGFSEAIAALESELRSVRAANQALTDDNKGCYAQIRAKDKELDSAAVQVEHAKAVAVENKELQNSILDLSRRLQEAADERATLTAVARQREAEVARAQAEAAEKAEEAAEKARQLAATNTQLKVWGFLTCSSKTKSKTKETASEERGAELAGELALLNDELTRVRAVAARATVREIAGGGKDEGVVPVKMHLEEVRYLQGENDRLKEKLAHAERSAVAASAQKERLHKKLDAVTAKTSPRKPTIIAGLSEVTALKESLAAREAEACALREQVEKAGPRVAAARASCKKYEREIAALTVQLTAAGLQPLTSPAAARSALTHF</sequence>
<dbReference type="RefSeq" id="XP_005646598.1">
    <property type="nucleotide sequence ID" value="XM_005646541.1"/>
</dbReference>
<feature type="region of interest" description="Disordered" evidence="7">
    <location>
        <begin position="20"/>
        <end position="86"/>
    </location>
</feature>
<evidence type="ECO:0000256" key="1">
    <source>
        <dbReference type="ARBA" id="ARBA00004245"/>
    </source>
</evidence>
<protein>
    <submittedName>
        <fullName evidence="8">Uncharacterized protein</fullName>
    </submittedName>
</protein>
<keyword evidence="5" id="KW-0206">Cytoskeleton</keyword>
<keyword evidence="4 6" id="KW-0175">Coiled coil</keyword>
<evidence type="ECO:0000256" key="5">
    <source>
        <dbReference type="ARBA" id="ARBA00023212"/>
    </source>
</evidence>
<dbReference type="eggNOG" id="ENOG502QTPA">
    <property type="taxonomic scope" value="Eukaryota"/>
</dbReference>
<keyword evidence="9" id="KW-1185">Reference proteome</keyword>
<reference evidence="8 9" key="1">
    <citation type="journal article" date="2012" name="Genome Biol.">
        <title>The genome of the polar eukaryotic microalga coccomyxa subellipsoidea reveals traits of cold adaptation.</title>
        <authorList>
            <person name="Blanc G."/>
            <person name="Agarkova I."/>
            <person name="Grimwood J."/>
            <person name="Kuo A."/>
            <person name="Brueggeman A."/>
            <person name="Dunigan D."/>
            <person name="Gurnon J."/>
            <person name="Ladunga I."/>
            <person name="Lindquist E."/>
            <person name="Lucas S."/>
            <person name="Pangilinan J."/>
            <person name="Proschold T."/>
            <person name="Salamov A."/>
            <person name="Schmutz J."/>
            <person name="Weeks D."/>
            <person name="Yamada T."/>
            <person name="Claverie J.M."/>
            <person name="Grigoriev I."/>
            <person name="Van Etten J."/>
            <person name="Lomsadze A."/>
            <person name="Borodovsky M."/>
        </authorList>
    </citation>
    <scope>NUCLEOTIDE SEQUENCE [LARGE SCALE GENOMIC DNA]</scope>
    <source>
        <strain evidence="8 9">C-169</strain>
    </source>
</reference>
<comment type="subcellular location">
    <subcellularLocation>
        <location evidence="1">Cytoplasm</location>
        <location evidence="1">Cytoskeleton</location>
    </subcellularLocation>
</comment>
<evidence type="ECO:0000256" key="6">
    <source>
        <dbReference type="SAM" id="Coils"/>
    </source>
</evidence>
<organism evidence="8 9">
    <name type="scientific">Coccomyxa subellipsoidea (strain C-169)</name>
    <name type="common">Green microalga</name>
    <dbReference type="NCBI Taxonomy" id="574566"/>
    <lineage>
        <taxon>Eukaryota</taxon>
        <taxon>Viridiplantae</taxon>
        <taxon>Chlorophyta</taxon>
        <taxon>core chlorophytes</taxon>
        <taxon>Trebouxiophyceae</taxon>
        <taxon>Trebouxiophyceae incertae sedis</taxon>
        <taxon>Coccomyxaceae</taxon>
        <taxon>Coccomyxa</taxon>
        <taxon>Coccomyxa subellipsoidea</taxon>
    </lineage>
</organism>
<evidence type="ECO:0000256" key="4">
    <source>
        <dbReference type="ARBA" id="ARBA00023054"/>
    </source>
</evidence>